<organism evidence="1 2">
    <name type="scientific">Mucilaginibacter mali</name>
    <dbReference type="NCBI Taxonomy" id="2740462"/>
    <lineage>
        <taxon>Bacteria</taxon>
        <taxon>Pseudomonadati</taxon>
        <taxon>Bacteroidota</taxon>
        <taxon>Sphingobacteriia</taxon>
        <taxon>Sphingobacteriales</taxon>
        <taxon>Sphingobacteriaceae</taxon>
        <taxon>Mucilaginibacter</taxon>
    </lineage>
</organism>
<keyword evidence="2" id="KW-1185">Reference proteome</keyword>
<dbReference type="AlphaFoldDB" id="A0A7D4UK41"/>
<evidence type="ECO:0000313" key="1">
    <source>
        <dbReference type="EMBL" id="QKJ30022.1"/>
    </source>
</evidence>
<gene>
    <name evidence="1" type="ORF">HQ865_09715</name>
</gene>
<evidence type="ECO:0000313" key="2">
    <source>
        <dbReference type="Proteomes" id="UP000505355"/>
    </source>
</evidence>
<accession>A0A7D4UK41</accession>
<name>A0A7D4UK41_9SPHI</name>
<proteinExistence type="predicted"/>
<dbReference type="KEGG" id="mmab:HQ865_09715"/>
<sequence>MKTKILVALLVVMSAMSGCKDEKAEEKAGMDAVIKLHDKAMGNSELAIKNKVVIDSLAKLSNSLNFITELNALSKQLSTADEAMEDWMHKFNPDFTGKSHTEIMDYLAKQKAQVQQVDSMLIIANKAAEKRLPKTK</sequence>
<dbReference type="RefSeq" id="WP_173414712.1">
    <property type="nucleotide sequence ID" value="NZ_CP054139.1"/>
</dbReference>
<protein>
    <submittedName>
        <fullName evidence="1">Uncharacterized protein</fullName>
    </submittedName>
</protein>
<dbReference type="EMBL" id="CP054139">
    <property type="protein sequence ID" value="QKJ30022.1"/>
    <property type="molecule type" value="Genomic_DNA"/>
</dbReference>
<dbReference type="Proteomes" id="UP000505355">
    <property type="component" value="Chromosome"/>
</dbReference>
<dbReference type="PROSITE" id="PS51257">
    <property type="entry name" value="PROKAR_LIPOPROTEIN"/>
    <property type="match status" value="1"/>
</dbReference>
<reference evidence="1 2" key="1">
    <citation type="submission" date="2020-05" db="EMBL/GenBank/DDBJ databases">
        <title>Mucilaginibacter mali sp. nov.</title>
        <authorList>
            <person name="Kim H.S."/>
            <person name="Lee K.C."/>
            <person name="Suh M.K."/>
            <person name="Kim J.-S."/>
            <person name="Han K.-I."/>
            <person name="Eom M.K."/>
            <person name="Shin Y.K."/>
            <person name="Lee J.-S."/>
        </authorList>
    </citation>
    <scope>NUCLEOTIDE SEQUENCE [LARGE SCALE GENOMIC DNA]</scope>
    <source>
        <strain evidence="1 2">G2-14</strain>
    </source>
</reference>